<dbReference type="OrthoDB" id="3204049at2759"/>
<sequence>MDPLFRLAAHPQIYFSRMWRFPEYGSWLDVKEIALTAYLCLNMFYVKAELWDDYSRRKKLEDMKRRNQPSPPEEMFDYRLTSSYQHMLVESTGSGRWNYDCAKHPHREFFGVPRGMYTSDLAWAKRHKFGYVTPSDLANTMFKGTHVPSKTDVSSVLILLGKRGLPAELALQVLDFADYRPYGRLPIRDDPLHPDNSEELAKYLRYC</sequence>
<name>A0A6A5ZDQ3_9PLEO</name>
<dbReference type="AlphaFoldDB" id="A0A6A5ZDQ3"/>
<keyword evidence="2" id="KW-1185">Reference proteome</keyword>
<evidence type="ECO:0000313" key="1">
    <source>
        <dbReference type="EMBL" id="KAF2116488.1"/>
    </source>
</evidence>
<protein>
    <submittedName>
        <fullName evidence="1">Uncharacterized protein</fullName>
    </submittedName>
</protein>
<organism evidence="1 2">
    <name type="scientific">Lophiotrema nucula</name>
    <dbReference type="NCBI Taxonomy" id="690887"/>
    <lineage>
        <taxon>Eukaryota</taxon>
        <taxon>Fungi</taxon>
        <taxon>Dikarya</taxon>
        <taxon>Ascomycota</taxon>
        <taxon>Pezizomycotina</taxon>
        <taxon>Dothideomycetes</taxon>
        <taxon>Pleosporomycetidae</taxon>
        <taxon>Pleosporales</taxon>
        <taxon>Lophiotremataceae</taxon>
        <taxon>Lophiotrema</taxon>
    </lineage>
</organism>
<dbReference type="Proteomes" id="UP000799770">
    <property type="component" value="Unassembled WGS sequence"/>
</dbReference>
<evidence type="ECO:0000313" key="2">
    <source>
        <dbReference type="Proteomes" id="UP000799770"/>
    </source>
</evidence>
<gene>
    <name evidence="1" type="ORF">BDV96DRAFT_644923</name>
</gene>
<accession>A0A6A5ZDQ3</accession>
<reference evidence="1" key="1">
    <citation type="journal article" date="2020" name="Stud. Mycol.">
        <title>101 Dothideomycetes genomes: a test case for predicting lifestyles and emergence of pathogens.</title>
        <authorList>
            <person name="Haridas S."/>
            <person name="Albert R."/>
            <person name="Binder M."/>
            <person name="Bloem J."/>
            <person name="Labutti K."/>
            <person name="Salamov A."/>
            <person name="Andreopoulos B."/>
            <person name="Baker S."/>
            <person name="Barry K."/>
            <person name="Bills G."/>
            <person name="Bluhm B."/>
            <person name="Cannon C."/>
            <person name="Castanera R."/>
            <person name="Culley D."/>
            <person name="Daum C."/>
            <person name="Ezra D."/>
            <person name="Gonzalez J."/>
            <person name="Henrissat B."/>
            <person name="Kuo A."/>
            <person name="Liang C."/>
            <person name="Lipzen A."/>
            <person name="Lutzoni F."/>
            <person name="Magnuson J."/>
            <person name="Mondo S."/>
            <person name="Nolan M."/>
            <person name="Ohm R."/>
            <person name="Pangilinan J."/>
            <person name="Park H.-J."/>
            <person name="Ramirez L."/>
            <person name="Alfaro M."/>
            <person name="Sun H."/>
            <person name="Tritt A."/>
            <person name="Yoshinaga Y."/>
            <person name="Zwiers L.-H."/>
            <person name="Turgeon B."/>
            <person name="Goodwin S."/>
            <person name="Spatafora J."/>
            <person name="Crous P."/>
            <person name="Grigoriev I."/>
        </authorList>
    </citation>
    <scope>NUCLEOTIDE SEQUENCE</scope>
    <source>
        <strain evidence="1">CBS 627.86</strain>
    </source>
</reference>
<proteinExistence type="predicted"/>
<dbReference type="EMBL" id="ML977320">
    <property type="protein sequence ID" value="KAF2116488.1"/>
    <property type="molecule type" value="Genomic_DNA"/>
</dbReference>